<dbReference type="Proteomes" id="UP000283644">
    <property type="component" value="Unassembled WGS sequence"/>
</dbReference>
<evidence type="ECO:0000313" key="4">
    <source>
        <dbReference type="Proteomes" id="UP000283644"/>
    </source>
</evidence>
<organism evidence="3 4">
    <name type="scientific">Nocardioides immobilis</name>
    <dbReference type="NCBI Taxonomy" id="2049295"/>
    <lineage>
        <taxon>Bacteria</taxon>
        <taxon>Bacillati</taxon>
        <taxon>Actinomycetota</taxon>
        <taxon>Actinomycetes</taxon>
        <taxon>Propionibacteriales</taxon>
        <taxon>Nocardioidaceae</taxon>
        <taxon>Nocardioides</taxon>
    </lineage>
</organism>
<dbReference type="Gene3D" id="2.40.10.10">
    <property type="entry name" value="Trypsin-like serine proteases"/>
    <property type="match status" value="2"/>
</dbReference>
<protein>
    <recommendedName>
        <fullName evidence="5">Peptidase S1 domain-containing protein</fullName>
    </recommendedName>
</protein>
<evidence type="ECO:0000313" key="3">
    <source>
        <dbReference type="EMBL" id="RHW24143.1"/>
    </source>
</evidence>
<evidence type="ECO:0000256" key="2">
    <source>
        <dbReference type="SAM" id="MobiDB-lite"/>
    </source>
</evidence>
<feature type="region of interest" description="Disordered" evidence="2">
    <location>
        <begin position="82"/>
        <end position="101"/>
    </location>
</feature>
<gene>
    <name evidence="3" type="ORF">D0Z08_25835</name>
</gene>
<dbReference type="RefSeq" id="WP_118928162.1">
    <property type="nucleotide sequence ID" value="NZ_QXGH01000035.1"/>
</dbReference>
<dbReference type="PROSITE" id="PS00134">
    <property type="entry name" value="TRYPSIN_HIS"/>
    <property type="match status" value="1"/>
</dbReference>
<dbReference type="PANTHER" id="PTHR15462">
    <property type="entry name" value="SERINE PROTEASE"/>
    <property type="match status" value="1"/>
</dbReference>
<dbReference type="AlphaFoldDB" id="A0A417XUV9"/>
<dbReference type="OrthoDB" id="5121599at2"/>
<dbReference type="GO" id="GO:0004252">
    <property type="term" value="F:serine-type endopeptidase activity"/>
    <property type="evidence" value="ECO:0007669"/>
    <property type="project" value="InterPro"/>
</dbReference>
<dbReference type="InterPro" id="IPR043504">
    <property type="entry name" value="Peptidase_S1_PA_chymotrypsin"/>
</dbReference>
<dbReference type="InterPro" id="IPR050966">
    <property type="entry name" value="Glutamyl_endopeptidase"/>
</dbReference>
<proteinExistence type="predicted"/>
<sequence length="323" mass="35658">MGVVHRVALLAVGTLVTGTLVGTTPTSAAPGATAPSVVGSSDTDVVAAPQAMDRAREIRRYWTPERMAAAVPIEELLPSLGGSTTYGDTQARDQQRTAQRGVRVPRTAGKLFFRVDGGDAVCSAAAIKTKRRNQVITAGHCVHTGPNVGLLQRPHFYSHWVFVPRYRKGRAPLGRWVANNAYAFNGWIEREAYRYDQAIISFKRRDGRRLVDRVGGNEVVWGKRPRHWGVRIWGWPAQSPYDGETARRCDGRTTRFEGTSDAAMRECDLTGGASGGPWLLPRGRTVNTGRIWAVTSRRLLARPVLLATPIPREIRRMIRAANR</sequence>
<dbReference type="PANTHER" id="PTHR15462:SF19">
    <property type="entry name" value="PEPTIDASE S1 DOMAIN-CONTAINING PROTEIN"/>
    <property type="match status" value="1"/>
</dbReference>
<reference evidence="3 4" key="1">
    <citation type="submission" date="2018-09" db="EMBL/GenBank/DDBJ databases">
        <title>Genome sequencing of Nocardioides immobilis CCTCC AB 2017083 for comparison to Nocardioides silvaticus.</title>
        <authorList>
            <person name="Li C."/>
            <person name="Wang G."/>
        </authorList>
    </citation>
    <scope>NUCLEOTIDE SEQUENCE [LARGE SCALE GENOMIC DNA]</scope>
    <source>
        <strain evidence="3 4">CCTCC AB 2017083</strain>
    </source>
</reference>
<dbReference type="EMBL" id="QXGH01000035">
    <property type="protein sequence ID" value="RHW24143.1"/>
    <property type="molecule type" value="Genomic_DNA"/>
</dbReference>
<keyword evidence="1" id="KW-0732">Signal</keyword>
<dbReference type="InterPro" id="IPR009003">
    <property type="entry name" value="Peptidase_S1_PA"/>
</dbReference>
<dbReference type="SUPFAM" id="SSF50494">
    <property type="entry name" value="Trypsin-like serine proteases"/>
    <property type="match status" value="1"/>
</dbReference>
<name>A0A417XUV9_9ACTN</name>
<evidence type="ECO:0008006" key="5">
    <source>
        <dbReference type="Google" id="ProtNLM"/>
    </source>
</evidence>
<accession>A0A417XUV9</accession>
<evidence type="ECO:0000256" key="1">
    <source>
        <dbReference type="ARBA" id="ARBA00022729"/>
    </source>
</evidence>
<dbReference type="GO" id="GO:0006508">
    <property type="term" value="P:proteolysis"/>
    <property type="evidence" value="ECO:0007669"/>
    <property type="project" value="InterPro"/>
</dbReference>
<comment type="caution">
    <text evidence="3">The sequence shown here is derived from an EMBL/GenBank/DDBJ whole genome shotgun (WGS) entry which is preliminary data.</text>
</comment>
<dbReference type="InterPro" id="IPR018114">
    <property type="entry name" value="TRYPSIN_HIS"/>
</dbReference>
<keyword evidence="4" id="KW-1185">Reference proteome</keyword>